<dbReference type="InterPro" id="IPR041183">
    <property type="entry name" value="Cyclophilin-like"/>
</dbReference>
<dbReference type="Proteomes" id="UP000068210">
    <property type="component" value="Plasmid pAcX50f"/>
</dbReference>
<evidence type="ECO:0000313" key="2">
    <source>
        <dbReference type="EMBL" id="AJE23937.1"/>
    </source>
</evidence>
<dbReference type="SUPFAM" id="SSF50891">
    <property type="entry name" value="Cyclophilin-like"/>
    <property type="match status" value="1"/>
</dbReference>
<gene>
    <name evidence="2" type="ORF">Achr_f2430</name>
</gene>
<dbReference type="KEGG" id="acx:Achr_f2430"/>
<dbReference type="PROSITE" id="PS51257">
    <property type="entry name" value="PROKAR_LIPOPROTEIN"/>
    <property type="match status" value="1"/>
</dbReference>
<dbReference type="EMBL" id="CP010421">
    <property type="protein sequence ID" value="AJE23937.1"/>
    <property type="molecule type" value="Genomic_DNA"/>
</dbReference>
<dbReference type="Gene3D" id="2.40.100.20">
    <property type="match status" value="1"/>
</dbReference>
<evidence type="ECO:0000259" key="1">
    <source>
        <dbReference type="Pfam" id="PF18050"/>
    </source>
</evidence>
<reference evidence="2 3" key="1">
    <citation type="journal article" date="2015" name="PLoS ONE">
        <title>Azotobacter Genomes: The Genome of Azotobacter chroococcum NCIMB 8003 (ATCC 4412).</title>
        <authorList>
            <person name="Robson R.L."/>
            <person name="Jones R."/>
            <person name="Robson R.M."/>
            <person name="Schwartz A."/>
            <person name="Richardson T.H."/>
        </authorList>
    </citation>
    <scope>NUCLEOTIDE SEQUENCE [LARGE SCALE GENOMIC DNA]</scope>
    <source>
        <strain evidence="2 3">NCIMB 8003</strain>
        <plasmid evidence="3">Plasmid pAcX50f</plasmid>
    </source>
</reference>
<dbReference type="HOGENOM" id="CLU_099043_1_0_6"/>
<protein>
    <recommendedName>
        <fullName evidence="1">Cyclophilin-like domain-containing protein</fullName>
    </recommendedName>
</protein>
<dbReference type="Pfam" id="PF18050">
    <property type="entry name" value="Cyclophil_like2"/>
    <property type="match status" value="1"/>
</dbReference>
<evidence type="ECO:0000313" key="3">
    <source>
        <dbReference type="Proteomes" id="UP000068210"/>
    </source>
</evidence>
<keyword evidence="2" id="KW-0614">Plasmid</keyword>
<proteinExistence type="predicted"/>
<keyword evidence="3" id="KW-1185">Reference proteome</keyword>
<dbReference type="AlphaFoldDB" id="A0A0C4WY76"/>
<organism evidence="2 3">
    <name type="scientific">Azotobacter chroococcum NCIMB 8003</name>
    <dbReference type="NCBI Taxonomy" id="1328314"/>
    <lineage>
        <taxon>Bacteria</taxon>
        <taxon>Pseudomonadati</taxon>
        <taxon>Pseudomonadota</taxon>
        <taxon>Gammaproteobacteria</taxon>
        <taxon>Pseudomonadales</taxon>
        <taxon>Pseudomonadaceae</taxon>
        <taxon>Azotobacter</taxon>
    </lineage>
</organism>
<sequence>MQGMKKTIPTALRWLRDSALPLVAGVLMGLVACVPGISLAASPTSGASAAPTQESPVKIRLHVDGQVATATLHDNATARGFAALLPLSLTLTDFARIERIADLPRKLPLDRAETTVPVKEGDLAYYAPWGNLAIFVEDGTGNYTGDLMRLGAVDMGLPALQRPGPLQVRIERMTD</sequence>
<dbReference type="InterPro" id="IPR029000">
    <property type="entry name" value="Cyclophilin-like_dom_sf"/>
</dbReference>
<name>A0A0C4WY76_9GAMM</name>
<accession>A0A0C4WY76</accession>
<feature type="domain" description="Cyclophilin-like" evidence="1">
    <location>
        <begin position="62"/>
        <end position="171"/>
    </location>
</feature>
<geneLocation type="plasmid" evidence="2 3">
    <name>pAcX50f</name>
</geneLocation>